<feature type="chain" id="PRO_5040951884" evidence="2">
    <location>
        <begin position="23"/>
        <end position="119"/>
    </location>
</feature>
<accession>A0A9W8GMX7</accession>
<protein>
    <submittedName>
        <fullName evidence="3">Uncharacterized protein</fullName>
    </submittedName>
</protein>
<keyword evidence="2" id="KW-0732">Signal</keyword>
<dbReference type="EMBL" id="JANBTX010000002">
    <property type="protein sequence ID" value="KAJ2691210.1"/>
    <property type="molecule type" value="Genomic_DNA"/>
</dbReference>
<evidence type="ECO:0000256" key="1">
    <source>
        <dbReference type="SAM" id="MobiDB-lite"/>
    </source>
</evidence>
<evidence type="ECO:0000313" key="4">
    <source>
        <dbReference type="Proteomes" id="UP001151516"/>
    </source>
</evidence>
<dbReference type="Proteomes" id="UP001151516">
    <property type="component" value="Unassembled WGS sequence"/>
</dbReference>
<name>A0A9W8GMX7_9FUNG</name>
<sequence>MSPKYTLLVAALALAHTSVANMAEVGYAPQTLVAAQQYMVNRPNPVRMDEIYGHGHGHGNGRAGLESEGDESEGGHFRDLEESDSESSSSKVKDNSATNNGYSALTALFAAGSMWAAVF</sequence>
<feature type="signal peptide" evidence="2">
    <location>
        <begin position="1"/>
        <end position="22"/>
    </location>
</feature>
<evidence type="ECO:0000313" key="3">
    <source>
        <dbReference type="EMBL" id="KAJ2691210.1"/>
    </source>
</evidence>
<proteinExistence type="predicted"/>
<organism evidence="3 4">
    <name type="scientific">Coemansia spiralis</name>
    <dbReference type="NCBI Taxonomy" id="417178"/>
    <lineage>
        <taxon>Eukaryota</taxon>
        <taxon>Fungi</taxon>
        <taxon>Fungi incertae sedis</taxon>
        <taxon>Zoopagomycota</taxon>
        <taxon>Kickxellomycotina</taxon>
        <taxon>Kickxellomycetes</taxon>
        <taxon>Kickxellales</taxon>
        <taxon>Kickxellaceae</taxon>
        <taxon>Coemansia</taxon>
    </lineage>
</organism>
<dbReference type="AlphaFoldDB" id="A0A9W8GMX7"/>
<reference evidence="3" key="1">
    <citation type="submission" date="2022-07" db="EMBL/GenBank/DDBJ databases">
        <title>Phylogenomic reconstructions and comparative analyses of Kickxellomycotina fungi.</title>
        <authorList>
            <person name="Reynolds N.K."/>
            <person name="Stajich J.E."/>
            <person name="Barry K."/>
            <person name="Grigoriev I.V."/>
            <person name="Crous P."/>
            <person name="Smith M.E."/>
        </authorList>
    </citation>
    <scope>NUCLEOTIDE SEQUENCE</scope>
    <source>
        <strain evidence="3">CBS 109367</strain>
    </source>
</reference>
<dbReference type="OrthoDB" id="5554965at2759"/>
<feature type="region of interest" description="Disordered" evidence="1">
    <location>
        <begin position="47"/>
        <end position="99"/>
    </location>
</feature>
<keyword evidence="4" id="KW-1185">Reference proteome</keyword>
<comment type="caution">
    <text evidence="3">The sequence shown here is derived from an EMBL/GenBank/DDBJ whole genome shotgun (WGS) entry which is preliminary data.</text>
</comment>
<evidence type="ECO:0000256" key="2">
    <source>
        <dbReference type="SAM" id="SignalP"/>
    </source>
</evidence>
<gene>
    <name evidence="3" type="ORF">IWW39_000109</name>
</gene>